<dbReference type="AlphaFoldDB" id="A0AA97AVD1"/>
<gene>
    <name evidence="1" type="ORF">Q2T42_25805</name>
</gene>
<name>A0AA97AVD1_LEPBY</name>
<reference evidence="1" key="1">
    <citation type="journal article" date="2023" name="Plants (Basel)">
        <title>Genomic Analysis of Leptolyngbya boryana CZ1 Reveals Efficient Carbon Fixation Modules.</title>
        <authorList>
            <person name="Bai X."/>
            <person name="Wang H."/>
            <person name="Cheng W."/>
            <person name="Wang J."/>
            <person name="Ma M."/>
            <person name="Hu H."/>
            <person name="Song Z."/>
            <person name="Ma H."/>
            <person name="Fan Y."/>
            <person name="Du C."/>
            <person name="Xu J."/>
        </authorList>
    </citation>
    <scope>NUCLEOTIDE SEQUENCE</scope>
    <source>
        <strain evidence="1">CZ1</strain>
    </source>
</reference>
<accession>A0AA97AVD1</accession>
<organism evidence="1">
    <name type="scientific">Leptolyngbya boryana CZ1</name>
    <dbReference type="NCBI Taxonomy" id="3060204"/>
    <lineage>
        <taxon>Bacteria</taxon>
        <taxon>Bacillati</taxon>
        <taxon>Cyanobacteriota</taxon>
        <taxon>Cyanophyceae</taxon>
        <taxon>Leptolyngbyales</taxon>
        <taxon>Leptolyngbyaceae</taxon>
        <taxon>Leptolyngbya group</taxon>
        <taxon>Leptolyngbya</taxon>
    </lineage>
</organism>
<proteinExistence type="predicted"/>
<protein>
    <submittedName>
        <fullName evidence="1">Uncharacterized protein</fullName>
    </submittedName>
</protein>
<dbReference type="EMBL" id="CP130144">
    <property type="protein sequence ID" value="WNZ45206.1"/>
    <property type="molecule type" value="Genomic_DNA"/>
</dbReference>
<dbReference type="RefSeq" id="WP_316426937.1">
    <property type="nucleotide sequence ID" value="NZ_CP130144.1"/>
</dbReference>
<sequence length="110" mass="11993">MVQPIGFFGGDYDIPEIKEFAERFEDSAGNCKLSDNDQAALVAVLGVHAWGLKSGLQDDFWTSVSDAIGDGVETSMENETANDPMLFALESLSTLTDPLQCYSLIAWLIQ</sequence>
<reference evidence="1" key="2">
    <citation type="submission" date="2023-07" db="EMBL/GenBank/DDBJ databases">
        <authorList>
            <person name="Bai X.-H."/>
            <person name="Wang H.-H."/>
            <person name="Wang J."/>
            <person name="Ma M.-Y."/>
            <person name="Hu H.-H."/>
            <person name="Song Z.-L."/>
            <person name="Ma H.-G."/>
            <person name="Fan Y."/>
            <person name="Du C.-Y."/>
            <person name="Xu J.-C."/>
        </authorList>
    </citation>
    <scope>NUCLEOTIDE SEQUENCE</scope>
    <source>
        <strain evidence="1">CZ1</strain>
    </source>
</reference>
<evidence type="ECO:0000313" key="1">
    <source>
        <dbReference type="EMBL" id="WNZ45206.1"/>
    </source>
</evidence>